<dbReference type="RefSeq" id="XP_013267313.1">
    <property type="nucleotide sequence ID" value="XM_013411859.1"/>
</dbReference>
<feature type="region of interest" description="Disordered" evidence="1">
    <location>
        <begin position="194"/>
        <end position="277"/>
    </location>
</feature>
<feature type="signal peptide" evidence="2">
    <location>
        <begin position="1"/>
        <end position="21"/>
    </location>
</feature>
<evidence type="ECO:0000256" key="1">
    <source>
        <dbReference type="SAM" id="MobiDB-lite"/>
    </source>
</evidence>
<protein>
    <submittedName>
        <fullName evidence="3">Uncharacterized protein</fullName>
    </submittedName>
</protein>
<dbReference type="AlphaFoldDB" id="A0A0D2FDL6"/>
<keyword evidence="4" id="KW-1185">Reference proteome</keyword>
<dbReference type="Proteomes" id="UP000053617">
    <property type="component" value="Unassembled WGS sequence"/>
</dbReference>
<dbReference type="OrthoDB" id="10558874at2759"/>
<gene>
    <name evidence="3" type="ORF">Z518_10315</name>
</gene>
<organism evidence="3 4">
    <name type="scientific">Rhinocladiella mackenziei CBS 650.93</name>
    <dbReference type="NCBI Taxonomy" id="1442369"/>
    <lineage>
        <taxon>Eukaryota</taxon>
        <taxon>Fungi</taxon>
        <taxon>Dikarya</taxon>
        <taxon>Ascomycota</taxon>
        <taxon>Pezizomycotina</taxon>
        <taxon>Eurotiomycetes</taxon>
        <taxon>Chaetothyriomycetidae</taxon>
        <taxon>Chaetothyriales</taxon>
        <taxon>Herpotrichiellaceae</taxon>
        <taxon>Rhinocladiella</taxon>
    </lineage>
</organism>
<feature type="region of interest" description="Disordered" evidence="1">
    <location>
        <begin position="62"/>
        <end position="92"/>
    </location>
</feature>
<feature type="compositionally biased region" description="Basic and acidic residues" evidence="1">
    <location>
        <begin position="208"/>
        <end position="228"/>
    </location>
</feature>
<evidence type="ECO:0000313" key="3">
    <source>
        <dbReference type="EMBL" id="KIX00177.1"/>
    </source>
</evidence>
<feature type="compositionally biased region" description="Acidic residues" evidence="1">
    <location>
        <begin position="234"/>
        <end position="250"/>
    </location>
</feature>
<dbReference type="HOGENOM" id="CLU_1073622_0_0_1"/>
<feature type="chain" id="PRO_5002241878" evidence="2">
    <location>
        <begin position="22"/>
        <end position="277"/>
    </location>
</feature>
<feature type="compositionally biased region" description="Gly residues" evidence="1">
    <location>
        <begin position="65"/>
        <end position="75"/>
    </location>
</feature>
<keyword evidence="2" id="KW-0732">Signal</keyword>
<sequence length="277" mass="30912">MRLTASTAAAILAFTMATAGALPSPQTTDGALSTVQTPPHDTTLILVPDDEYYVEKRWTPCHQGQGQGQGQGQSHGQGRCSRKWQGEHRNGHRVDHTYYRGRQGGMGSNRGNHDPIPNIDDLDLDFSNEDAEVAKLARRAINLNFSHEDPEVSRLARRAIKMKVFHWWENQTGGPFMDIVTGNPNVRNMNIKEQSKNQGKGWVRRRDRSAVREKLNKGPKRLTFDHSGHGPMPDEVDEGDYVEYPYEEEGGPTSPTLKRHSPRPKGSTPIPSAMLGE</sequence>
<evidence type="ECO:0000256" key="2">
    <source>
        <dbReference type="SAM" id="SignalP"/>
    </source>
</evidence>
<accession>A0A0D2FDL6</accession>
<dbReference type="GeneID" id="25298386"/>
<dbReference type="EMBL" id="KN847483">
    <property type="protein sequence ID" value="KIX00177.1"/>
    <property type="molecule type" value="Genomic_DNA"/>
</dbReference>
<proteinExistence type="predicted"/>
<dbReference type="VEuPathDB" id="FungiDB:Z518_10315"/>
<reference evidence="3 4" key="1">
    <citation type="submission" date="2015-01" db="EMBL/GenBank/DDBJ databases">
        <title>The Genome Sequence of Rhinocladiella mackenzie CBS 650.93.</title>
        <authorList>
            <consortium name="The Broad Institute Genomics Platform"/>
            <person name="Cuomo C."/>
            <person name="de Hoog S."/>
            <person name="Gorbushina A."/>
            <person name="Stielow B."/>
            <person name="Teixiera M."/>
            <person name="Abouelleil A."/>
            <person name="Chapman S.B."/>
            <person name="Priest M."/>
            <person name="Young S.K."/>
            <person name="Wortman J."/>
            <person name="Nusbaum C."/>
            <person name="Birren B."/>
        </authorList>
    </citation>
    <scope>NUCLEOTIDE SEQUENCE [LARGE SCALE GENOMIC DNA]</scope>
    <source>
        <strain evidence="3 4">CBS 650.93</strain>
    </source>
</reference>
<name>A0A0D2FDL6_9EURO</name>
<evidence type="ECO:0000313" key="4">
    <source>
        <dbReference type="Proteomes" id="UP000053617"/>
    </source>
</evidence>